<dbReference type="Pfam" id="PF03807">
    <property type="entry name" value="F420_oxidored"/>
    <property type="match status" value="1"/>
</dbReference>
<dbReference type="PANTHER" id="PTHR14239">
    <property type="entry name" value="DUDULIN-RELATED"/>
    <property type="match status" value="1"/>
</dbReference>
<dbReference type="RefSeq" id="WP_407590231.1">
    <property type="nucleotide sequence ID" value="NZ_JBHDIY010000002.1"/>
</dbReference>
<accession>A0ABW8UMY6</accession>
<dbReference type="PANTHER" id="PTHR14239:SF10">
    <property type="entry name" value="REDUCTASE"/>
    <property type="match status" value="1"/>
</dbReference>
<dbReference type="Gene3D" id="3.40.50.720">
    <property type="entry name" value="NAD(P)-binding Rossmann-like Domain"/>
    <property type="match status" value="1"/>
</dbReference>
<feature type="domain" description="Pyrroline-5-carboxylate reductase catalytic N-terminal" evidence="2">
    <location>
        <begin position="2"/>
        <end position="92"/>
    </location>
</feature>
<evidence type="ECO:0000256" key="1">
    <source>
        <dbReference type="ARBA" id="ARBA00023002"/>
    </source>
</evidence>
<keyword evidence="4" id="KW-1185">Reference proteome</keyword>
<dbReference type="InterPro" id="IPR051267">
    <property type="entry name" value="STEAP_metalloreductase"/>
</dbReference>
<protein>
    <submittedName>
        <fullName evidence="3">NADPH-dependent F420 reductase</fullName>
    </submittedName>
</protein>
<gene>
    <name evidence="3" type="ORF">ACERZ8_00820</name>
</gene>
<dbReference type="InterPro" id="IPR028939">
    <property type="entry name" value="P5C_Rdtase_cat_N"/>
</dbReference>
<evidence type="ECO:0000313" key="4">
    <source>
        <dbReference type="Proteomes" id="UP001627408"/>
    </source>
</evidence>
<comment type="caution">
    <text evidence="3">The sequence shown here is derived from an EMBL/GenBank/DDBJ whole genome shotgun (WGS) entry which is preliminary data.</text>
</comment>
<dbReference type="Proteomes" id="UP001627408">
    <property type="component" value="Unassembled WGS sequence"/>
</dbReference>
<dbReference type="InterPro" id="IPR036291">
    <property type="entry name" value="NAD(P)-bd_dom_sf"/>
</dbReference>
<keyword evidence="1" id="KW-0560">Oxidoreductase</keyword>
<evidence type="ECO:0000259" key="2">
    <source>
        <dbReference type="Pfam" id="PF03807"/>
    </source>
</evidence>
<reference evidence="3 4" key="1">
    <citation type="submission" date="2024-08" db="EMBL/GenBank/DDBJ databases">
        <title>Tateyamaria sp. nov., isolated from marine algae.</title>
        <authorList>
            <person name="Choi B.J."/>
            <person name="Kim J.M."/>
            <person name="Lee J.K."/>
            <person name="Choi D.G."/>
            <person name="Bayburt H."/>
            <person name="Baek J.H."/>
            <person name="Han D.M."/>
            <person name="Jeon C.O."/>
        </authorList>
    </citation>
    <scope>NUCLEOTIDE SEQUENCE [LARGE SCALE GENOMIC DNA]</scope>
    <source>
        <strain evidence="3 4">KMU-156</strain>
    </source>
</reference>
<dbReference type="EMBL" id="JBHDIY010000002">
    <property type="protein sequence ID" value="MFL4468481.1"/>
    <property type="molecule type" value="Genomic_DNA"/>
</dbReference>
<name>A0ABW8UMY6_9RHOB</name>
<organism evidence="3 4">
    <name type="scientific">Tateyamaria armeniaca</name>
    <dbReference type="NCBI Taxonomy" id="2518930"/>
    <lineage>
        <taxon>Bacteria</taxon>
        <taxon>Pseudomonadati</taxon>
        <taxon>Pseudomonadota</taxon>
        <taxon>Alphaproteobacteria</taxon>
        <taxon>Rhodobacterales</taxon>
        <taxon>Roseobacteraceae</taxon>
        <taxon>Tateyamaria</taxon>
    </lineage>
</organism>
<proteinExistence type="predicted"/>
<evidence type="ECO:0000313" key="3">
    <source>
        <dbReference type="EMBL" id="MFL4468481.1"/>
    </source>
</evidence>
<dbReference type="SUPFAM" id="SSF51735">
    <property type="entry name" value="NAD(P)-binding Rossmann-fold domains"/>
    <property type="match status" value="1"/>
</dbReference>
<sequence length="213" mass="22088">MKIAFLGYGNMADALASKWSRKHDVFFGGRSAEKAAALAAKHGGGSGSAAEAAAFGDVIILATHNTAVFDIIEQAGGAAAFTGKVVVDINNPISTETFLTTRTDGRSLTEAIADALPGAHVSKAFNMSQARVWSREDMTWDGRPLVVGFTADDGAAEVTATLVSDTGAQPLLLGGNEFAYQLEAIAAVVIKQLFSGADAMTVMNLINPADKPI</sequence>